<comment type="caution">
    <text evidence="3">The sequence shown here is derived from an EMBL/GenBank/DDBJ whole genome shotgun (WGS) entry which is preliminary data.</text>
</comment>
<dbReference type="InterPro" id="IPR037293">
    <property type="entry name" value="Gal_Oxidase_central_sf"/>
</dbReference>
<keyword evidence="1" id="KW-0880">Kelch repeat</keyword>
<gene>
    <name evidence="3" type="ORF">EDS130_LOCUS33263</name>
</gene>
<dbReference type="EMBL" id="CAJNOJ010000263">
    <property type="protein sequence ID" value="CAF1350696.1"/>
    <property type="molecule type" value="Genomic_DNA"/>
</dbReference>
<dbReference type="Gene3D" id="2.130.10.80">
    <property type="entry name" value="Galactose oxidase/kelch, beta-propeller"/>
    <property type="match status" value="1"/>
</dbReference>
<dbReference type="SMART" id="SM00612">
    <property type="entry name" value="Kelch"/>
    <property type="match status" value="2"/>
</dbReference>
<evidence type="ECO:0000256" key="2">
    <source>
        <dbReference type="ARBA" id="ARBA00022737"/>
    </source>
</evidence>
<dbReference type="OrthoDB" id="45365at2759"/>
<name>A0A815HD04_ADIRI</name>
<dbReference type="Proteomes" id="UP000663852">
    <property type="component" value="Unassembled WGS sequence"/>
</dbReference>
<accession>A0A815HD04</accession>
<dbReference type="AlphaFoldDB" id="A0A815HD04"/>
<dbReference type="SUPFAM" id="SSF117281">
    <property type="entry name" value="Kelch motif"/>
    <property type="match status" value="1"/>
</dbReference>
<evidence type="ECO:0000313" key="3">
    <source>
        <dbReference type="EMBL" id="CAF1350696.1"/>
    </source>
</evidence>
<organism evidence="3 4">
    <name type="scientific">Adineta ricciae</name>
    <name type="common">Rotifer</name>
    <dbReference type="NCBI Taxonomy" id="249248"/>
    <lineage>
        <taxon>Eukaryota</taxon>
        <taxon>Metazoa</taxon>
        <taxon>Spiralia</taxon>
        <taxon>Gnathifera</taxon>
        <taxon>Rotifera</taxon>
        <taxon>Eurotatoria</taxon>
        <taxon>Bdelloidea</taxon>
        <taxon>Adinetida</taxon>
        <taxon>Adinetidae</taxon>
        <taxon>Adineta</taxon>
    </lineage>
</organism>
<sequence>MIHARYGFTASLLSNGNVLVAGRVGIYDESKSAEVYDSSTNNWTSINNMTYARYYYTATVLSNGNVLVAGGLYGLNESLNTTELYDPSIGVWMSTGNMSYARFQHKASLLSNEWSQLTRLIATLPKLAENGNGPFEFPGQLGYTGFFAHFPIVSSYPDVYYVAQHQQAVLSNPGGHVIYNDQEKLIEQWFKDSANRHGIPLPI</sequence>
<dbReference type="InterPro" id="IPR006652">
    <property type="entry name" value="Kelch_1"/>
</dbReference>
<keyword evidence="2" id="KW-0677">Repeat</keyword>
<dbReference type="Pfam" id="PF01344">
    <property type="entry name" value="Kelch_1"/>
    <property type="match status" value="2"/>
</dbReference>
<dbReference type="InterPro" id="IPR015915">
    <property type="entry name" value="Kelch-typ_b-propeller"/>
</dbReference>
<reference evidence="3" key="1">
    <citation type="submission" date="2021-02" db="EMBL/GenBank/DDBJ databases">
        <authorList>
            <person name="Nowell W R."/>
        </authorList>
    </citation>
    <scope>NUCLEOTIDE SEQUENCE</scope>
</reference>
<evidence type="ECO:0000256" key="1">
    <source>
        <dbReference type="ARBA" id="ARBA00022441"/>
    </source>
</evidence>
<dbReference type="PANTHER" id="PTHR46344">
    <property type="entry name" value="OS02G0202900 PROTEIN"/>
    <property type="match status" value="1"/>
</dbReference>
<evidence type="ECO:0000313" key="4">
    <source>
        <dbReference type="Proteomes" id="UP000663852"/>
    </source>
</evidence>
<dbReference type="PANTHER" id="PTHR46344:SF27">
    <property type="entry name" value="KELCH REPEAT SUPERFAMILY PROTEIN"/>
    <property type="match status" value="1"/>
</dbReference>
<proteinExistence type="predicted"/>
<protein>
    <submittedName>
        <fullName evidence="3">Uncharacterized protein</fullName>
    </submittedName>
</protein>